<evidence type="ECO:0000313" key="6">
    <source>
        <dbReference type="EMBL" id="KAJ8022667.1"/>
    </source>
</evidence>
<proteinExistence type="inferred from homology"/>
<comment type="caution">
    <text evidence="6">The sequence shown here is derived from an EMBL/GenBank/DDBJ whole genome shotgun (WGS) entry which is preliminary data.</text>
</comment>
<comment type="function">
    <text evidence="3">Binds specifically to cytosolic chaperonin (c-CPN) and transfers target proteins to it. Binds to nascent polypeptide chain and promotes folding in an environment in which there are many competing pathways for nonnative proteins.</text>
</comment>
<keyword evidence="2" id="KW-0143">Chaperone</keyword>
<dbReference type="GO" id="GO:0016272">
    <property type="term" value="C:prefoldin complex"/>
    <property type="evidence" value="ECO:0007669"/>
    <property type="project" value="InterPro"/>
</dbReference>
<dbReference type="InterPro" id="IPR009053">
    <property type="entry name" value="Prefoldin"/>
</dbReference>
<protein>
    <submittedName>
        <fullName evidence="6">Prefoldin subunit 2</fullName>
    </submittedName>
</protein>
<accession>A0A9Q1BFF5</accession>
<dbReference type="InterPro" id="IPR002777">
    <property type="entry name" value="PFD_beta-like"/>
</dbReference>
<evidence type="ECO:0000256" key="3">
    <source>
        <dbReference type="ARBA" id="ARBA00024667"/>
    </source>
</evidence>
<dbReference type="Pfam" id="PF01920">
    <property type="entry name" value="Prefoldin_2"/>
    <property type="match status" value="1"/>
</dbReference>
<evidence type="ECO:0000313" key="7">
    <source>
        <dbReference type="Proteomes" id="UP001152320"/>
    </source>
</evidence>
<keyword evidence="4" id="KW-0175">Coiled coil</keyword>
<name>A0A9Q1BFF5_HOLLE</name>
<dbReference type="GO" id="GO:0051082">
    <property type="term" value="F:unfolded protein binding"/>
    <property type="evidence" value="ECO:0007669"/>
    <property type="project" value="InterPro"/>
</dbReference>
<feature type="coiled-coil region" evidence="4">
    <location>
        <begin position="87"/>
        <end position="114"/>
    </location>
</feature>
<comment type="similarity">
    <text evidence="1">Belongs to the prefoldin subunit beta family.</text>
</comment>
<evidence type="ECO:0000256" key="1">
    <source>
        <dbReference type="ARBA" id="ARBA00008045"/>
    </source>
</evidence>
<dbReference type="Gene3D" id="1.10.287.370">
    <property type="match status" value="1"/>
</dbReference>
<dbReference type="FunFam" id="1.10.287.370:FF:000002">
    <property type="entry name" value="Prefoldin subunit 2"/>
    <property type="match status" value="1"/>
</dbReference>
<dbReference type="CDD" id="cd23163">
    <property type="entry name" value="Prefoldin_2"/>
    <property type="match status" value="1"/>
</dbReference>
<feature type="coiled-coil region" evidence="4">
    <location>
        <begin position="16"/>
        <end position="43"/>
    </location>
</feature>
<dbReference type="OrthoDB" id="29646at2759"/>
<evidence type="ECO:0000256" key="5">
    <source>
        <dbReference type="SAM" id="MobiDB-lite"/>
    </source>
</evidence>
<dbReference type="Proteomes" id="UP001152320">
    <property type="component" value="Chromosome 20"/>
</dbReference>
<dbReference type="InterPro" id="IPR027235">
    <property type="entry name" value="PFD2"/>
</dbReference>
<dbReference type="AlphaFoldDB" id="A0A9Q1BFF5"/>
<dbReference type="EMBL" id="JAIZAY010000020">
    <property type="protein sequence ID" value="KAJ8022667.1"/>
    <property type="molecule type" value="Genomic_DNA"/>
</dbReference>
<evidence type="ECO:0000256" key="4">
    <source>
        <dbReference type="SAM" id="Coils"/>
    </source>
</evidence>
<organism evidence="6 7">
    <name type="scientific">Holothuria leucospilota</name>
    <name type="common">Black long sea cucumber</name>
    <name type="synonym">Mertensiothuria leucospilota</name>
    <dbReference type="NCBI Taxonomy" id="206669"/>
    <lineage>
        <taxon>Eukaryota</taxon>
        <taxon>Metazoa</taxon>
        <taxon>Echinodermata</taxon>
        <taxon>Eleutherozoa</taxon>
        <taxon>Echinozoa</taxon>
        <taxon>Holothuroidea</taxon>
        <taxon>Aspidochirotacea</taxon>
        <taxon>Aspidochirotida</taxon>
        <taxon>Holothuriidae</taxon>
        <taxon>Holothuria</taxon>
    </lineage>
</organism>
<reference evidence="6" key="1">
    <citation type="submission" date="2021-10" db="EMBL/GenBank/DDBJ databases">
        <title>Tropical sea cucumber genome reveals ecological adaptation and Cuvierian tubules defense mechanism.</title>
        <authorList>
            <person name="Chen T."/>
        </authorList>
    </citation>
    <scope>NUCLEOTIDE SEQUENCE</scope>
    <source>
        <strain evidence="6">Nanhai2018</strain>
        <tissue evidence="6">Muscle</tissue>
    </source>
</reference>
<sequence>MSAAKTSKKSAKGPSQEKIIADFNQLRQENRNLMAKVSELEGDVNEHRLVIETLKDVDGDRKCCRLVGGILVERTVKDVLPALEHNKEQIEKLVETLGAQIQAKSAELAEYREKYNIKVKGEQPPATSEEEKSGGSSQGVLVAKDSK</sequence>
<keyword evidence="7" id="KW-1185">Reference proteome</keyword>
<gene>
    <name evidence="6" type="ORF">HOLleu_37631</name>
</gene>
<dbReference type="SUPFAM" id="SSF46579">
    <property type="entry name" value="Prefoldin"/>
    <property type="match status" value="1"/>
</dbReference>
<feature type="region of interest" description="Disordered" evidence="5">
    <location>
        <begin position="120"/>
        <end position="147"/>
    </location>
</feature>
<dbReference type="GO" id="GO:0006457">
    <property type="term" value="P:protein folding"/>
    <property type="evidence" value="ECO:0007669"/>
    <property type="project" value="InterPro"/>
</dbReference>
<dbReference type="PANTHER" id="PTHR13303">
    <property type="entry name" value="PREFOLDIN SUBUNIT 2"/>
    <property type="match status" value="1"/>
</dbReference>
<evidence type="ECO:0000256" key="2">
    <source>
        <dbReference type="ARBA" id="ARBA00023186"/>
    </source>
</evidence>